<evidence type="ECO:0000313" key="1">
    <source>
        <dbReference type="EMBL" id="DAD85160.1"/>
    </source>
</evidence>
<protein>
    <submittedName>
        <fullName evidence="1">ComZ</fullName>
    </submittedName>
</protein>
<proteinExistence type="predicted"/>
<reference evidence="1" key="1">
    <citation type="journal article" date="2021" name="Proc. Natl. Acad. Sci. U.S.A.">
        <title>A Catalog of Tens of Thousands of Viruses from Human Metagenomes Reveals Hidden Associations with Chronic Diseases.</title>
        <authorList>
            <person name="Tisza M.J."/>
            <person name="Buck C.B."/>
        </authorList>
    </citation>
    <scope>NUCLEOTIDE SEQUENCE</scope>
    <source>
        <strain evidence="1">CtwV53</strain>
    </source>
</reference>
<name>A0A8S5MSQ0_9CAUD</name>
<organism evidence="1">
    <name type="scientific">Podoviridae sp. ctwV53</name>
    <dbReference type="NCBI Taxonomy" id="2826587"/>
    <lineage>
        <taxon>Viruses</taxon>
        <taxon>Duplodnaviria</taxon>
        <taxon>Heunggongvirae</taxon>
        <taxon>Uroviricota</taxon>
        <taxon>Caudoviricetes</taxon>
    </lineage>
</organism>
<sequence length="167" mass="19323">MENVFYKSYKELVSYYFGIDYKVGENAPKLSKQLSKKGIKYTQEELQAFSELLLAVFSDCKELVYTFKLSNILPSYREAEDWAFDGSCNEPGGAGELTSIALQTSDLARYCYIFNENNQPKARFYYLEDEQGELGLSDMYSWEGHGFYLAPQILLAIFYNRKLSDFQ</sequence>
<accession>A0A8S5MSQ0</accession>
<dbReference type="EMBL" id="BK014975">
    <property type="protein sequence ID" value="DAD85160.1"/>
    <property type="molecule type" value="Genomic_DNA"/>
</dbReference>